<proteinExistence type="inferred from homology"/>
<dbReference type="CDD" id="cd01557">
    <property type="entry name" value="BCAT_beta_family"/>
    <property type="match status" value="1"/>
</dbReference>
<evidence type="ECO:0000256" key="5">
    <source>
        <dbReference type="ARBA" id="ARBA00005072"/>
    </source>
</evidence>
<dbReference type="Proteomes" id="UP001174909">
    <property type="component" value="Unassembled WGS sequence"/>
</dbReference>
<evidence type="ECO:0000256" key="11">
    <source>
        <dbReference type="ARBA" id="ARBA00022898"/>
    </source>
</evidence>
<evidence type="ECO:0000313" key="18">
    <source>
        <dbReference type="EMBL" id="CAI8018647.1"/>
    </source>
</evidence>
<keyword evidence="10" id="KW-0808">Transferase</keyword>
<evidence type="ECO:0000256" key="15">
    <source>
        <dbReference type="ARBA" id="ARBA00049229"/>
    </source>
</evidence>
<keyword evidence="8 18" id="KW-0032">Aminotransferase</keyword>
<dbReference type="GO" id="GO:0004084">
    <property type="term" value="F:branched-chain-amino-acid transaminase activity"/>
    <property type="evidence" value="ECO:0007669"/>
    <property type="project" value="UniProtKB-EC"/>
</dbReference>
<evidence type="ECO:0000256" key="6">
    <source>
        <dbReference type="ARBA" id="ARBA00009320"/>
    </source>
</evidence>
<dbReference type="PANTHER" id="PTHR42743">
    <property type="entry name" value="AMINO-ACID AMINOTRANSFERASE"/>
    <property type="match status" value="1"/>
</dbReference>
<reference evidence="18" key="1">
    <citation type="submission" date="2023-03" db="EMBL/GenBank/DDBJ databases">
        <authorList>
            <person name="Steffen K."/>
            <person name="Cardenas P."/>
        </authorList>
    </citation>
    <scope>NUCLEOTIDE SEQUENCE</scope>
</reference>
<organism evidence="18 19">
    <name type="scientific">Geodia barretti</name>
    <name type="common">Barrett's horny sponge</name>
    <dbReference type="NCBI Taxonomy" id="519541"/>
    <lineage>
        <taxon>Eukaryota</taxon>
        <taxon>Metazoa</taxon>
        <taxon>Porifera</taxon>
        <taxon>Demospongiae</taxon>
        <taxon>Heteroscleromorpha</taxon>
        <taxon>Tetractinellida</taxon>
        <taxon>Astrophorina</taxon>
        <taxon>Geodiidae</taxon>
        <taxon>Geodia</taxon>
    </lineage>
</organism>
<protein>
    <recommendedName>
        <fullName evidence="7">branched-chain-amino-acid transaminase</fullName>
        <ecNumber evidence="7">2.6.1.42</ecNumber>
    </recommendedName>
</protein>
<dbReference type="PROSITE" id="PS00770">
    <property type="entry name" value="AA_TRANSFER_CLASS_4"/>
    <property type="match status" value="1"/>
</dbReference>
<evidence type="ECO:0000256" key="17">
    <source>
        <dbReference type="RuleBase" id="RU004516"/>
    </source>
</evidence>
<dbReference type="InterPro" id="IPR036038">
    <property type="entry name" value="Aminotransferase-like"/>
</dbReference>
<dbReference type="PANTHER" id="PTHR42743:SF4">
    <property type="entry name" value="BRANCHED-CHAIN-AMINO-ACID AMINOTRANSFERASE-RELATED"/>
    <property type="match status" value="1"/>
</dbReference>
<dbReference type="Gene3D" id="3.30.470.10">
    <property type="match status" value="1"/>
</dbReference>
<dbReference type="GO" id="GO:0009082">
    <property type="term" value="P:branched-chain amino acid biosynthetic process"/>
    <property type="evidence" value="ECO:0007669"/>
    <property type="project" value="UniProtKB-KW"/>
</dbReference>
<name>A0AA35RY95_GEOBA</name>
<dbReference type="Pfam" id="PF01063">
    <property type="entry name" value="Aminotran_4"/>
    <property type="match status" value="1"/>
</dbReference>
<accession>A0AA35RY95</accession>
<evidence type="ECO:0000256" key="8">
    <source>
        <dbReference type="ARBA" id="ARBA00022576"/>
    </source>
</evidence>
<dbReference type="Gene3D" id="3.20.10.10">
    <property type="entry name" value="D-amino Acid Aminotransferase, subunit A, domain 2"/>
    <property type="match status" value="1"/>
</dbReference>
<evidence type="ECO:0000256" key="1">
    <source>
        <dbReference type="ARBA" id="ARBA00001933"/>
    </source>
</evidence>
<keyword evidence="12" id="KW-0100">Branched-chain amino acid biosynthesis</keyword>
<dbReference type="EMBL" id="CASHTH010001700">
    <property type="protein sequence ID" value="CAI8018647.1"/>
    <property type="molecule type" value="Genomic_DNA"/>
</dbReference>
<comment type="catalytic activity">
    <reaction evidence="14">
        <text>L-isoleucine + 2-oxoglutarate = (S)-3-methyl-2-oxopentanoate + L-glutamate</text>
        <dbReference type="Rhea" id="RHEA:24801"/>
        <dbReference type="ChEBI" id="CHEBI:16810"/>
        <dbReference type="ChEBI" id="CHEBI:29985"/>
        <dbReference type="ChEBI" id="CHEBI:35146"/>
        <dbReference type="ChEBI" id="CHEBI:58045"/>
        <dbReference type="EC" id="2.6.1.42"/>
    </reaction>
</comment>
<dbReference type="InterPro" id="IPR050571">
    <property type="entry name" value="Class-IV_PLP-Dep_Aminotrnsfr"/>
</dbReference>
<comment type="catalytic activity">
    <reaction evidence="13">
        <text>L-valine + 2-oxoglutarate = 3-methyl-2-oxobutanoate + L-glutamate</text>
        <dbReference type="Rhea" id="RHEA:24813"/>
        <dbReference type="ChEBI" id="CHEBI:11851"/>
        <dbReference type="ChEBI" id="CHEBI:16810"/>
        <dbReference type="ChEBI" id="CHEBI:29985"/>
        <dbReference type="ChEBI" id="CHEBI:57762"/>
        <dbReference type="EC" id="2.6.1.42"/>
    </reaction>
</comment>
<dbReference type="InterPro" id="IPR001544">
    <property type="entry name" value="Aminotrans_IV"/>
</dbReference>
<evidence type="ECO:0000256" key="10">
    <source>
        <dbReference type="ARBA" id="ARBA00022679"/>
    </source>
</evidence>
<evidence type="ECO:0000256" key="3">
    <source>
        <dbReference type="ARBA" id="ARBA00004824"/>
    </source>
</evidence>
<comment type="cofactor">
    <cofactor evidence="1 17">
        <name>pyridoxal 5'-phosphate</name>
        <dbReference type="ChEBI" id="CHEBI:597326"/>
    </cofactor>
</comment>
<keyword evidence="9" id="KW-0028">Amino-acid biosynthesis</keyword>
<evidence type="ECO:0000256" key="4">
    <source>
        <dbReference type="ARBA" id="ARBA00004931"/>
    </source>
</evidence>
<sequence length="289" mass="32398">MTHALHYGTGVFEGIRGNWNEEQGVVNIFRLREHYERLLRGARLLMLNIPYSAEELCDITVELVERNEHSQDIYIRPLVYKSAEMVANLKLQDLESDFTLITVPFGNYLGSDLLRCCTSSWRRVDDPMIPARLKICGIYVNSILAKTEATLAGFDEAIILNHDGHVCEGSGENLFVVSDGRLITPSLEDNVLPGITRDTVIQLAQSELGLDVLERSIDRSELYLADEVFLTGTAAHLTPVVELDHRPIGDGNAGPVSSKLQKMYFDIVVGRTEKYRHWCTPASPRLVTV</sequence>
<dbReference type="FunFam" id="3.20.10.10:FF:000002">
    <property type="entry name" value="D-alanine aminotransferase"/>
    <property type="match status" value="1"/>
</dbReference>
<evidence type="ECO:0000256" key="13">
    <source>
        <dbReference type="ARBA" id="ARBA00048212"/>
    </source>
</evidence>
<dbReference type="InterPro" id="IPR043132">
    <property type="entry name" value="BCAT-like_C"/>
</dbReference>
<evidence type="ECO:0000256" key="12">
    <source>
        <dbReference type="ARBA" id="ARBA00023304"/>
    </source>
</evidence>
<evidence type="ECO:0000256" key="16">
    <source>
        <dbReference type="RuleBase" id="RU004106"/>
    </source>
</evidence>
<keyword evidence="11 17" id="KW-0663">Pyridoxal phosphate</keyword>
<gene>
    <name evidence="18" type="ORF">GBAR_LOCUS11291</name>
</gene>
<evidence type="ECO:0000313" key="19">
    <source>
        <dbReference type="Proteomes" id="UP001174909"/>
    </source>
</evidence>
<dbReference type="NCBIfam" id="NF005146">
    <property type="entry name" value="PRK06606.1"/>
    <property type="match status" value="1"/>
</dbReference>
<comment type="pathway">
    <text evidence="4">Amino-acid biosynthesis; L-valine biosynthesis; L-valine from pyruvate: step 4/4.</text>
</comment>
<comment type="pathway">
    <text evidence="5">Amino-acid biosynthesis; L-leucine biosynthesis; L-leucine from 3-methyl-2-oxobutanoate: step 4/4.</text>
</comment>
<dbReference type="EC" id="2.6.1.42" evidence="7"/>
<dbReference type="InterPro" id="IPR005785">
    <property type="entry name" value="B_amino_transI"/>
</dbReference>
<dbReference type="NCBIfam" id="TIGR01122">
    <property type="entry name" value="ilvE_I"/>
    <property type="match status" value="1"/>
</dbReference>
<evidence type="ECO:0000256" key="14">
    <source>
        <dbReference type="ARBA" id="ARBA00048798"/>
    </source>
</evidence>
<dbReference type="InterPro" id="IPR033939">
    <property type="entry name" value="BCAT_family"/>
</dbReference>
<comment type="similarity">
    <text evidence="6 16">Belongs to the class-IV pyridoxal-phosphate-dependent aminotransferase family.</text>
</comment>
<keyword evidence="19" id="KW-1185">Reference proteome</keyword>
<dbReference type="InterPro" id="IPR018300">
    <property type="entry name" value="Aminotrans_IV_CS"/>
</dbReference>
<comment type="caution">
    <text evidence="18">The sequence shown here is derived from an EMBL/GenBank/DDBJ whole genome shotgun (WGS) entry which is preliminary data.</text>
</comment>
<comment type="catalytic activity">
    <reaction evidence="15">
        <text>L-leucine + 2-oxoglutarate = 4-methyl-2-oxopentanoate + L-glutamate</text>
        <dbReference type="Rhea" id="RHEA:18321"/>
        <dbReference type="ChEBI" id="CHEBI:16810"/>
        <dbReference type="ChEBI" id="CHEBI:17865"/>
        <dbReference type="ChEBI" id="CHEBI:29985"/>
        <dbReference type="ChEBI" id="CHEBI:57427"/>
        <dbReference type="EC" id="2.6.1.42"/>
    </reaction>
</comment>
<dbReference type="GO" id="GO:0008652">
    <property type="term" value="P:amino acid biosynthetic process"/>
    <property type="evidence" value="ECO:0007669"/>
    <property type="project" value="UniProtKB-KW"/>
</dbReference>
<comment type="function">
    <text evidence="2">Acts on leucine, isoleucine and valine.</text>
</comment>
<dbReference type="InterPro" id="IPR043131">
    <property type="entry name" value="BCAT-like_N"/>
</dbReference>
<dbReference type="SUPFAM" id="SSF56752">
    <property type="entry name" value="D-aminoacid aminotransferase-like PLP-dependent enzymes"/>
    <property type="match status" value="1"/>
</dbReference>
<comment type="pathway">
    <text evidence="3">Amino-acid biosynthesis; L-isoleucine biosynthesis; L-isoleucine from 2-oxobutanoate: step 4/4.</text>
</comment>
<dbReference type="AlphaFoldDB" id="A0AA35RY95"/>
<evidence type="ECO:0000256" key="7">
    <source>
        <dbReference type="ARBA" id="ARBA00013053"/>
    </source>
</evidence>
<evidence type="ECO:0000256" key="2">
    <source>
        <dbReference type="ARBA" id="ARBA00003109"/>
    </source>
</evidence>
<evidence type="ECO:0000256" key="9">
    <source>
        <dbReference type="ARBA" id="ARBA00022605"/>
    </source>
</evidence>